<feature type="chain" id="PRO_5029668354" description="Carboxypeptidase-like regulatory domain-containing protein" evidence="1">
    <location>
        <begin position="36"/>
        <end position="282"/>
    </location>
</feature>
<sequence>MKNINIKKSFSSIRSKKGLWSLFIFMLVSNLTVQAQQPGLLKGKVQADNENVEKIHIVNLNLEKGAITGSNGEFNILAQEDDSLYVSSVQFQNKTVLVTRRMIEEGSITIKLQSSVNELAEVVIDDIQLSGYLANDLSQISTTEVENKYKLQNRLDDFIQKDREMNPYEKPVLNGGLRLDLIAGAVMDKLAGKNKDAPKEYSPQELANKSIAIVGNEFFREDLKLKENEICNFVYFCTEDTRFKRLVINNNAFVLIEYFQTKIEDFRERRGAILNNPVQLPS</sequence>
<evidence type="ECO:0000256" key="1">
    <source>
        <dbReference type="SAM" id="SignalP"/>
    </source>
</evidence>
<name>A0A7M3SY86_9FLAO</name>
<evidence type="ECO:0008006" key="4">
    <source>
        <dbReference type="Google" id="ProtNLM"/>
    </source>
</evidence>
<evidence type="ECO:0000313" key="2">
    <source>
        <dbReference type="EMBL" id="MUP41567.1"/>
    </source>
</evidence>
<gene>
    <name evidence="2" type="ORF">FLP08_03185</name>
</gene>
<comment type="caution">
    <text evidence="2">The sequence shown here is derived from an EMBL/GenBank/DDBJ whole genome shotgun (WGS) entry which is preliminary data.</text>
</comment>
<evidence type="ECO:0000313" key="3">
    <source>
        <dbReference type="Proteomes" id="UP000460416"/>
    </source>
</evidence>
<dbReference type="EMBL" id="VJVW01000001">
    <property type="protein sequence ID" value="MUP41567.1"/>
    <property type="molecule type" value="Genomic_DNA"/>
</dbReference>
<dbReference type="RefSeq" id="WP_156273967.1">
    <property type="nucleotide sequence ID" value="NZ_BAABGI010000002.1"/>
</dbReference>
<reference evidence="2 3" key="1">
    <citation type="submission" date="2019-07" db="EMBL/GenBank/DDBJ databases">
        <title>Gramella aestuarii sp. nov., isolated from a tidal flat, and emended description of Gramella echinicola.</title>
        <authorList>
            <person name="Liu L."/>
        </authorList>
    </citation>
    <scope>NUCLEOTIDE SEQUENCE [LARGE SCALE GENOMIC DNA]</scope>
    <source>
        <strain evidence="2 3">BS12</strain>
    </source>
</reference>
<proteinExistence type="predicted"/>
<keyword evidence="1" id="KW-0732">Signal</keyword>
<keyword evidence="3" id="KW-1185">Reference proteome</keyword>
<feature type="signal peptide" evidence="1">
    <location>
        <begin position="1"/>
        <end position="35"/>
    </location>
</feature>
<dbReference type="AlphaFoldDB" id="A0A7M3SY86"/>
<protein>
    <recommendedName>
        <fullName evidence="4">Carboxypeptidase-like regulatory domain-containing protein</fullName>
    </recommendedName>
</protein>
<organism evidence="2 3">
    <name type="scientific">Christiangramia aestuarii</name>
    <dbReference type="NCBI Taxonomy" id="1028746"/>
    <lineage>
        <taxon>Bacteria</taxon>
        <taxon>Pseudomonadati</taxon>
        <taxon>Bacteroidota</taxon>
        <taxon>Flavobacteriia</taxon>
        <taxon>Flavobacteriales</taxon>
        <taxon>Flavobacteriaceae</taxon>
        <taxon>Christiangramia</taxon>
    </lineage>
</organism>
<dbReference type="OrthoDB" id="1427655at2"/>
<dbReference type="SUPFAM" id="SSF49464">
    <property type="entry name" value="Carboxypeptidase regulatory domain-like"/>
    <property type="match status" value="1"/>
</dbReference>
<dbReference type="Pfam" id="PF13715">
    <property type="entry name" value="CarbopepD_reg_2"/>
    <property type="match status" value="1"/>
</dbReference>
<dbReference type="Proteomes" id="UP000460416">
    <property type="component" value="Unassembled WGS sequence"/>
</dbReference>
<dbReference type="InterPro" id="IPR008969">
    <property type="entry name" value="CarboxyPept-like_regulatory"/>
</dbReference>
<accession>A0A7M3SY86</accession>